<accession>A0A6B3TQA9</accession>
<dbReference type="PANTHER" id="PTHR43345:SF5">
    <property type="entry name" value="3-ISOPROPYLMALATE DEHYDRATASE SMALL SUBUNIT"/>
    <property type="match status" value="1"/>
</dbReference>
<evidence type="ECO:0000259" key="11">
    <source>
        <dbReference type="Pfam" id="PF00694"/>
    </source>
</evidence>
<comment type="similarity">
    <text evidence="4 10">Belongs to the LeuD family. LeuD type 1 subfamily.</text>
</comment>
<gene>
    <name evidence="10 12" type="primary">leuD</name>
    <name evidence="12" type="ORF">G4Z05_06420</name>
</gene>
<dbReference type="InterPro" id="IPR050075">
    <property type="entry name" value="LeuD"/>
</dbReference>
<comment type="catalytic activity">
    <reaction evidence="1 10">
        <text>(2R,3S)-3-isopropylmalate = (2S)-2-isopropylmalate</text>
        <dbReference type="Rhea" id="RHEA:32287"/>
        <dbReference type="ChEBI" id="CHEBI:1178"/>
        <dbReference type="ChEBI" id="CHEBI:35121"/>
        <dbReference type="EC" id="4.2.1.33"/>
    </reaction>
</comment>
<keyword evidence="6 10" id="KW-0432">Leucine biosynthesis</keyword>
<evidence type="ECO:0000313" key="13">
    <source>
        <dbReference type="Proteomes" id="UP000481621"/>
    </source>
</evidence>
<reference evidence="12" key="1">
    <citation type="submission" date="2020-02" db="EMBL/GenBank/DDBJ databases">
        <title>Bacillus sedimentmangrovi sp. nov., isolated from sediment of the mangrove ecosystem.</title>
        <authorList>
            <person name="Liu G."/>
        </authorList>
    </citation>
    <scope>NUCLEOTIDE SEQUENCE [LARGE SCALE GENOMIC DNA]</scope>
    <source>
        <strain evidence="12">SgZ-7</strain>
    </source>
</reference>
<dbReference type="GO" id="GO:0009316">
    <property type="term" value="C:3-isopropylmalate dehydratase complex"/>
    <property type="evidence" value="ECO:0007669"/>
    <property type="project" value="InterPro"/>
</dbReference>
<dbReference type="InterPro" id="IPR015928">
    <property type="entry name" value="Aconitase/3IPM_dehydase_swvl"/>
</dbReference>
<evidence type="ECO:0000256" key="3">
    <source>
        <dbReference type="ARBA" id="ARBA00004729"/>
    </source>
</evidence>
<dbReference type="InterPro" id="IPR004431">
    <property type="entry name" value="3-IsopropMal_deHydase_ssu"/>
</dbReference>
<dbReference type="SUPFAM" id="SSF52016">
    <property type="entry name" value="LeuD/IlvD-like"/>
    <property type="match status" value="1"/>
</dbReference>
<dbReference type="Pfam" id="PF00694">
    <property type="entry name" value="Aconitase_C"/>
    <property type="match status" value="1"/>
</dbReference>
<dbReference type="GO" id="GO:0009098">
    <property type="term" value="P:L-leucine biosynthetic process"/>
    <property type="evidence" value="ECO:0007669"/>
    <property type="project" value="UniProtKB-UniRule"/>
</dbReference>
<proteinExistence type="inferred from homology"/>
<dbReference type="FunFam" id="3.20.19.10:FF:000003">
    <property type="entry name" value="3-isopropylmalate dehydratase small subunit"/>
    <property type="match status" value="1"/>
</dbReference>
<evidence type="ECO:0000256" key="4">
    <source>
        <dbReference type="ARBA" id="ARBA00009845"/>
    </source>
</evidence>
<organism evidence="12 13">
    <name type="scientific">Neobacillus thermocopriae</name>
    <dbReference type="NCBI Taxonomy" id="1215031"/>
    <lineage>
        <taxon>Bacteria</taxon>
        <taxon>Bacillati</taxon>
        <taxon>Bacillota</taxon>
        <taxon>Bacilli</taxon>
        <taxon>Bacillales</taxon>
        <taxon>Bacillaceae</taxon>
        <taxon>Neobacillus</taxon>
    </lineage>
</organism>
<comment type="function">
    <text evidence="2 10">Catalyzes the isomerization between 2-isopropylmalate and 3-isopropylmalate, via the formation of 2-isopropylmaleate.</text>
</comment>
<dbReference type="Proteomes" id="UP000481621">
    <property type="component" value="Unassembled WGS sequence"/>
</dbReference>
<evidence type="ECO:0000256" key="2">
    <source>
        <dbReference type="ARBA" id="ARBA00002695"/>
    </source>
</evidence>
<keyword evidence="8 10" id="KW-0456">Lyase</keyword>
<dbReference type="GO" id="GO:0003861">
    <property type="term" value="F:3-isopropylmalate dehydratase activity"/>
    <property type="evidence" value="ECO:0007669"/>
    <property type="project" value="UniProtKB-UniRule"/>
</dbReference>
<dbReference type="EMBL" id="JAAIUV010000007">
    <property type="protein sequence ID" value="NEX78530.1"/>
    <property type="molecule type" value="Genomic_DNA"/>
</dbReference>
<keyword evidence="13" id="KW-1185">Reference proteome</keyword>
<dbReference type="NCBIfam" id="NF002458">
    <property type="entry name" value="PRK01641.1"/>
    <property type="match status" value="1"/>
</dbReference>
<dbReference type="Gene3D" id="3.20.19.10">
    <property type="entry name" value="Aconitase, domain 4"/>
    <property type="match status" value="1"/>
</dbReference>
<dbReference type="NCBIfam" id="TIGR00171">
    <property type="entry name" value="leuD"/>
    <property type="match status" value="1"/>
</dbReference>
<evidence type="ECO:0000313" key="12">
    <source>
        <dbReference type="EMBL" id="NEX78530.1"/>
    </source>
</evidence>
<dbReference type="UniPathway" id="UPA00048">
    <property type="reaction ID" value="UER00071"/>
</dbReference>
<dbReference type="PANTHER" id="PTHR43345">
    <property type="entry name" value="3-ISOPROPYLMALATE DEHYDRATASE SMALL SUBUNIT 2-RELATED-RELATED"/>
    <property type="match status" value="1"/>
</dbReference>
<evidence type="ECO:0000256" key="7">
    <source>
        <dbReference type="ARBA" id="ARBA00022605"/>
    </source>
</evidence>
<protein>
    <recommendedName>
        <fullName evidence="10">3-isopropylmalate dehydratase small subunit</fullName>
        <ecNumber evidence="10">4.2.1.33</ecNumber>
    </recommendedName>
    <alternativeName>
        <fullName evidence="10">Alpha-IPM isomerase</fullName>
        <shortName evidence="10">IPMI</shortName>
    </alternativeName>
    <alternativeName>
        <fullName evidence="10">Isopropylmalate isomerase</fullName>
    </alternativeName>
</protein>
<evidence type="ECO:0000256" key="1">
    <source>
        <dbReference type="ARBA" id="ARBA00000491"/>
    </source>
</evidence>
<evidence type="ECO:0000256" key="9">
    <source>
        <dbReference type="ARBA" id="ARBA00023304"/>
    </source>
</evidence>
<sequence>MEPLRIHQGIVCPINRANIDTDQIIPKQFLKRIERSGFGQFLFYNWRFDDEGNPNPDFPLNQPQYKGASILVAGENFGCGSSREHAPWAVQDFGFRVIIAPSFADIFKNNTVKNGILAIQATEEQVQTIMKKAETEGYTLTINLEDQIVYDSEGFKFTFDIAPYPKEMLLNGWDEIGVTLKYEEKIAQYEQSKQLVHTK</sequence>
<name>A0A6B3TQA9_9BACI</name>
<keyword evidence="9 10" id="KW-0100">Branched-chain amino acid biosynthesis</keyword>
<feature type="domain" description="Aconitase A/isopropylmalate dehydratase small subunit swivel" evidence="11">
    <location>
        <begin position="1"/>
        <end position="123"/>
    </location>
</feature>
<evidence type="ECO:0000256" key="8">
    <source>
        <dbReference type="ARBA" id="ARBA00023239"/>
    </source>
</evidence>
<dbReference type="RefSeq" id="WP_163251052.1">
    <property type="nucleotide sequence ID" value="NZ_JAAIUV010000007.1"/>
</dbReference>
<dbReference type="HAMAP" id="MF_01031">
    <property type="entry name" value="LeuD_type1"/>
    <property type="match status" value="1"/>
</dbReference>
<evidence type="ECO:0000256" key="5">
    <source>
        <dbReference type="ARBA" id="ARBA00011271"/>
    </source>
</evidence>
<keyword evidence="7 10" id="KW-0028">Amino-acid biosynthesis</keyword>
<evidence type="ECO:0000256" key="10">
    <source>
        <dbReference type="HAMAP-Rule" id="MF_01031"/>
    </source>
</evidence>
<dbReference type="CDD" id="cd01577">
    <property type="entry name" value="IPMI_Swivel"/>
    <property type="match status" value="1"/>
</dbReference>
<comment type="subunit">
    <text evidence="5 10">Heterodimer of LeuC and LeuD.</text>
</comment>
<dbReference type="AlphaFoldDB" id="A0A6B3TQA9"/>
<dbReference type="InterPro" id="IPR000573">
    <property type="entry name" value="AconitaseA/IPMdHydase_ssu_swvl"/>
</dbReference>
<evidence type="ECO:0000256" key="6">
    <source>
        <dbReference type="ARBA" id="ARBA00022430"/>
    </source>
</evidence>
<comment type="caution">
    <text evidence="12">The sequence shown here is derived from an EMBL/GenBank/DDBJ whole genome shotgun (WGS) entry which is preliminary data.</text>
</comment>
<dbReference type="EC" id="4.2.1.33" evidence="10"/>
<dbReference type="InterPro" id="IPR033940">
    <property type="entry name" value="IPMI_Swivel"/>
</dbReference>
<comment type="pathway">
    <text evidence="3 10">Amino-acid biosynthesis; L-leucine biosynthesis; L-leucine from 3-methyl-2-oxobutanoate: step 2/4.</text>
</comment>